<accession>A0AAV4FHH5</accession>
<dbReference type="AlphaFoldDB" id="A0AAV4FHH5"/>
<evidence type="ECO:0000256" key="1">
    <source>
        <dbReference type="SAM" id="MobiDB-lite"/>
    </source>
</evidence>
<comment type="caution">
    <text evidence="2">The sequence shown here is derived from an EMBL/GenBank/DDBJ whole genome shotgun (WGS) entry which is preliminary data.</text>
</comment>
<reference evidence="2 3" key="1">
    <citation type="journal article" date="2021" name="Elife">
        <title>Chloroplast acquisition without the gene transfer in kleptoplastic sea slugs, Plakobranchus ocellatus.</title>
        <authorList>
            <person name="Maeda T."/>
            <person name="Takahashi S."/>
            <person name="Yoshida T."/>
            <person name="Shimamura S."/>
            <person name="Takaki Y."/>
            <person name="Nagai Y."/>
            <person name="Toyoda A."/>
            <person name="Suzuki Y."/>
            <person name="Arimoto A."/>
            <person name="Ishii H."/>
            <person name="Satoh N."/>
            <person name="Nishiyama T."/>
            <person name="Hasebe M."/>
            <person name="Maruyama T."/>
            <person name="Minagawa J."/>
            <person name="Obokata J."/>
            <person name="Shigenobu S."/>
        </authorList>
    </citation>
    <scope>NUCLEOTIDE SEQUENCE [LARGE SCALE GENOMIC DNA]</scope>
</reference>
<gene>
    <name evidence="2" type="ORF">ElyMa_003843400</name>
</gene>
<feature type="region of interest" description="Disordered" evidence="1">
    <location>
        <begin position="70"/>
        <end position="106"/>
    </location>
</feature>
<sequence length="106" mass="11435">MPTATQGLVGVAAVCIGRSIPPRHKSTPRSAWDGIDVTQWEEITQDDLYNTNIDLLLLQQQNTTFFVFVCGGHGGGDDGDDDDDDDDSGGDDDDDDDDDDGDDDDL</sequence>
<proteinExistence type="predicted"/>
<dbReference type="EMBL" id="BMAT01007834">
    <property type="protein sequence ID" value="GFR72511.1"/>
    <property type="molecule type" value="Genomic_DNA"/>
</dbReference>
<name>A0AAV4FHH5_9GAST</name>
<feature type="compositionally biased region" description="Acidic residues" evidence="1">
    <location>
        <begin position="77"/>
        <end position="106"/>
    </location>
</feature>
<evidence type="ECO:0000313" key="2">
    <source>
        <dbReference type="EMBL" id="GFR72511.1"/>
    </source>
</evidence>
<evidence type="ECO:0000313" key="3">
    <source>
        <dbReference type="Proteomes" id="UP000762676"/>
    </source>
</evidence>
<organism evidence="2 3">
    <name type="scientific">Elysia marginata</name>
    <dbReference type="NCBI Taxonomy" id="1093978"/>
    <lineage>
        <taxon>Eukaryota</taxon>
        <taxon>Metazoa</taxon>
        <taxon>Spiralia</taxon>
        <taxon>Lophotrochozoa</taxon>
        <taxon>Mollusca</taxon>
        <taxon>Gastropoda</taxon>
        <taxon>Heterobranchia</taxon>
        <taxon>Euthyneura</taxon>
        <taxon>Panpulmonata</taxon>
        <taxon>Sacoglossa</taxon>
        <taxon>Placobranchoidea</taxon>
        <taxon>Plakobranchidae</taxon>
        <taxon>Elysia</taxon>
    </lineage>
</organism>
<keyword evidence="3" id="KW-1185">Reference proteome</keyword>
<protein>
    <submittedName>
        <fullName evidence="2">Uncharacterized protein</fullName>
    </submittedName>
</protein>
<dbReference type="Proteomes" id="UP000762676">
    <property type="component" value="Unassembled WGS sequence"/>
</dbReference>